<dbReference type="Gene3D" id="3.40.50.150">
    <property type="entry name" value="Vaccinia Virus protein VP39"/>
    <property type="match status" value="1"/>
</dbReference>
<reference evidence="2" key="1">
    <citation type="submission" date="2019-08" db="EMBL/GenBank/DDBJ databases">
        <title>The improved chromosome-level genome for the pearl oyster Pinctada fucata martensii using PacBio sequencing and Hi-C.</title>
        <authorList>
            <person name="Zheng Z."/>
        </authorList>
    </citation>
    <scope>NUCLEOTIDE SEQUENCE</scope>
    <source>
        <strain evidence="2">ZZ-2019</strain>
        <tissue evidence="2">Adductor muscle</tissue>
    </source>
</reference>
<dbReference type="PROSITE" id="PS51257">
    <property type="entry name" value="PROKAR_LIPOPROTEIN"/>
    <property type="match status" value="1"/>
</dbReference>
<protein>
    <recommendedName>
        <fullName evidence="1">Methyltransferase FkbM domain-containing protein</fullName>
    </recommendedName>
</protein>
<keyword evidence="3" id="KW-1185">Reference proteome</keyword>
<dbReference type="InterPro" id="IPR052514">
    <property type="entry name" value="SAM-dependent_MTase"/>
</dbReference>
<dbReference type="PANTHER" id="PTHR34203">
    <property type="entry name" value="METHYLTRANSFERASE, FKBM FAMILY PROTEIN"/>
    <property type="match status" value="1"/>
</dbReference>
<dbReference type="SUPFAM" id="SSF53335">
    <property type="entry name" value="S-adenosyl-L-methionine-dependent methyltransferases"/>
    <property type="match status" value="1"/>
</dbReference>
<dbReference type="PANTHER" id="PTHR34203:SF15">
    <property type="entry name" value="SLL1173 PROTEIN"/>
    <property type="match status" value="1"/>
</dbReference>
<evidence type="ECO:0000313" key="2">
    <source>
        <dbReference type="EMBL" id="KAK3086343.1"/>
    </source>
</evidence>
<dbReference type="NCBIfam" id="TIGR01444">
    <property type="entry name" value="fkbM_fam"/>
    <property type="match status" value="1"/>
</dbReference>
<proteinExistence type="predicted"/>
<gene>
    <name evidence="2" type="ORF">FSP39_017100</name>
</gene>
<dbReference type="InterPro" id="IPR029063">
    <property type="entry name" value="SAM-dependent_MTases_sf"/>
</dbReference>
<sequence>MNGSYIKKYAFIVLAVGVICVMFACMTMQSTPVEAVDNKSDAQGRDVSRLDVTSTDPGSLRVWSRDFMSWQRNKTVCSNPVMDHDGVLSSPLGDIPISIYNPKQDIWISRRIAAEHEFDGWKRKTIINILKDDKSLDFIDFGCNIGVYSLTVAKMGRQVLCIDALYLNVQHVCASVKQNKLENKVDIVLNAVSSTRDRVQLAVDLKNMGGTFVDSQAEFVKKIKGKTVSGNHYSNITTITVDDLLTLPVIDKFQKVFIKMDIEGFEARAFEKAKKFFKKIYVKGVLIEWIFHRGTNSGLRIVNFMMKHRFRPHSLHTLKRLPHSPSGAWPGQDILWLKI</sequence>
<dbReference type="Proteomes" id="UP001186944">
    <property type="component" value="Unassembled WGS sequence"/>
</dbReference>
<evidence type="ECO:0000313" key="3">
    <source>
        <dbReference type="Proteomes" id="UP001186944"/>
    </source>
</evidence>
<dbReference type="Pfam" id="PF05050">
    <property type="entry name" value="Methyltransf_21"/>
    <property type="match status" value="1"/>
</dbReference>
<dbReference type="EMBL" id="VSWD01000012">
    <property type="protein sequence ID" value="KAK3086343.1"/>
    <property type="molecule type" value="Genomic_DNA"/>
</dbReference>
<evidence type="ECO:0000259" key="1">
    <source>
        <dbReference type="Pfam" id="PF05050"/>
    </source>
</evidence>
<comment type="caution">
    <text evidence="2">The sequence shown here is derived from an EMBL/GenBank/DDBJ whole genome shotgun (WGS) entry which is preliminary data.</text>
</comment>
<feature type="domain" description="Methyltransferase FkbM" evidence="1">
    <location>
        <begin position="189"/>
        <end position="311"/>
    </location>
</feature>
<accession>A0AA88XPM0</accession>
<name>A0AA88XPM0_PINIB</name>
<dbReference type="InterPro" id="IPR006342">
    <property type="entry name" value="FkbM_mtfrase"/>
</dbReference>
<dbReference type="AlphaFoldDB" id="A0AA88XPM0"/>
<organism evidence="2 3">
    <name type="scientific">Pinctada imbricata</name>
    <name type="common">Atlantic pearl-oyster</name>
    <name type="synonym">Pinctada martensii</name>
    <dbReference type="NCBI Taxonomy" id="66713"/>
    <lineage>
        <taxon>Eukaryota</taxon>
        <taxon>Metazoa</taxon>
        <taxon>Spiralia</taxon>
        <taxon>Lophotrochozoa</taxon>
        <taxon>Mollusca</taxon>
        <taxon>Bivalvia</taxon>
        <taxon>Autobranchia</taxon>
        <taxon>Pteriomorphia</taxon>
        <taxon>Pterioida</taxon>
        <taxon>Pterioidea</taxon>
        <taxon>Pteriidae</taxon>
        <taxon>Pinctada</taxon>
    </lineage>
</organism>